<evidence type="ECO:0000313" key="2">
    <source>
        <dbReference type="EMBL" id="MQY27305.1"/>
    </source>
</evidence>
<reference evidence="2 3" key="1">
    <citation type="submission" date="2019-10" db="EMBL/GenBank/DDBJ databases">
        <title>Nocardia macrotermitis sp. nov. and Nocardia aurantia sp. nov., isolated from the gut of fungus growing-termite Macrotermes natalensis.</title>
        <authorList>
            <person name="Benndorf R."/>
            <person name="Schwitalla J."/>
            <person name="Martin K."/>
            <person name="De Beer W."/>
            <person name="Kaster A.-K."/>
            <person name="Vollmers J."/>
            <person name="Poulsen M."/>
            <person name="Beemelmanns C."/>
        </authorList>
    </citation>
    <scope>NUCLEOTIDE SEQUENCE [LARGE SCALE GENOMIC DNA]</scope>
    <source>
        <strain evidence="2 3">RB56</strain>
    </source>
</reference>
<accession>A0A7K0DNH9</accession>
<evidence type="ECO:0000256" key="1">
    <source>
        <dbReference type="SAM" id="MobiDB-lite"/>
    </source>
</evidence>
<dbReference type="AlphaFoldDB" id="A0A7K0DNH9"/>
<feature type="region of interest" description="Disordered" evidence="1">
    <location>
        <begin position="32"/>
        <end position="59"/>
    </location>
</feature>
<name>A0A7K0DNH9_9NOCA</name>
<comment type="caution">
    <text evidence="2">The sequence shown here is derived from an EMBL/GenBank/DDBJ whole genome shotgun (WGS) entry which is preliminary data.</text>
</comment>
<proteinExistence type="predicted"/>
<organism evidence="2 3">
    <name type="scientific">Nocardia aurantia</name>
    <dbReference type="NCBI Taxonomy" id="2585199"/>
    <lineage>
        <taxon>Bacteria</taxon>
        <taxon>Bacillati</taxon>
        <taxon>Actinomycetota</taxon>
        <taxon>Actinomycetes</taxon>
        <taxon>Mycobacteriales</taxon>
        <taxon>Nocardiaceae</taxon>
        <taxon>Nocardia</taxon>
    </lineage>
</organism>
<evidence type="ECO:0000313" key="3">
    <source>
        <dbReference type="Proteomes" id="UP000431401"/>
    </source>
</evidence>
<dbReference type="Proteomes" id="UP000431401">
    <property type="component" value="Unassembled WGS sequence"/>
</dbReference>
<protein>
    <submittedName>
        <fullName evidence="2">Uncharacterized protein</fullName>
    </submittedName>
</protein>
<dbReference type="EMBL" id="WEGI01000006">
    <property type="protein sequence ID" value="MQY27305.1"/>
    <property type="molecule type" value="Genomic_DNA"/>
</dbReference>
<sequence length="140" mass="15624">MRWSAVNHANGTPAAGTRSSMAITCRGLVAKATSPGIPASRQRSRSPVHDSPKMQFPVDQRVPARRRIRQKHPDPAFSVRPAVPEYCRCTPADLRPFFQETGFVGGHRRTRISEMLVHVITHPVDIPVRPAQQPLHPLRT</sequence>
<gene>
    <name evidence="2" type="ORF">NRB56_28880</name>
</gene>
<keyword evidence="3" id="KW-1185">Reference proteome</keyword>